<dbReference type="InterPro" id="IPR001412">
    <property type="entry name" value="aa-tRNA-synth_I_CS"/>
</dbReference>
<evidence type="ECO:0000256" key="3">
    <source>
        <dbReference type="ARBA" id="ARBA00022490"/>
    </source>
</evidence>
<evidence type="ECO:0000256" key="4">
    <source>
        <dbReference type="ARBA" id="ARBA00022598"/>
    </source>
</evidence>
<feature type="domain" description="Valyl-tRNA synthetase tRNA-binding arm" evidence="14">
    <location>
        <begin position="791"/>
        <end position="850"/>
    </location>
</feature>
<dbReference type="InterPro" id="IPR037118">
    <property type="entry name" value="Val-tRNA_synth_C_sf"/>
</dbReference>
<dbReference type="Gene3D" id="3.40.50.620">
    <property type="entry name" value="HUPs"/>
    <property type="match status" value="2"/>
</dbReference>
<dbReference type="InterPro" id="IPR002303">
    <property type="entry name" value="Valyl-tRNA_ligase"/>
</dbReference>
<dbReference type="CDD" id="cd00817">
    <property type="entry name" value="ValRS_core"/>
    <property type="match status" value="1"/>
</dbReference>
<dbReference type="AlphaFoldDB" id="A0A510HK68"/>
<evidence type="ECO:0000256" key="11">
    <source>
        <dbReference type="HAMAP-Rule" id="MF_02004"/>
    </source>
</evidence>
<keyword evidence="3 11" id="KW-0963">Cytoplasm</keyword>
<dbReference type="GO" id="GO:0005829">
    <property type="term" value="C:cytosol"/>
    <property type="evidence" value="ECO:0007669"/>
    <property type="project" value="TreeGrafter"/>
</dbReference>
<evidence type="ECO:0000259" key="14">
    <source>
        <dbReference type="Pfam" id="PF10458"/>
    </source>
</evidence>
<dbReference type="Gene3D" id="1.10.730.10">
    <property type="entry name" value="Isoleucyl-tRNA Synthetase, Domain 1"/>
    <property type="match status" value="1"/>
</dbReference>
<dbReference type="InterPro" id="IPR013155">
    <property type="entry name" value="M/V/L/I-tRNA-synth_anticd-bd"/>
</dbReference>
<dbReference type="InterPro" id="IPR010978">
    <property type="entry name" value="tRNA-bd_arm"/>
</dbReference>
<dbReference type="InterPro" id="IPR009008">
    <property type="entry name" value="Val/Leu/Ile-tRNA-synth_edit"/>
</dbReference>
<dbReference type="SUPFAM" id="SSF52374">
    <property type="entry name" value="Nucleotidylyl transferase"/>
    <property type="match status" value="1"/>
</dbReference>
<dbReference type="Pfam" id="PF00133">
    <property type="entry name" value="tRNA-synt_1"/>
    <property type="match status" value="2"/>
</dbReference>
<dbReference type="GO" id="GO:0005524">
    <property type="term" value="F:ATP binding"/>
    <property type="evidence" value="ECO:0007669"/>
    <property type="project" value="UniProtKB-UniRule"/>
</dbReference>
<comment type="similarity">
    <text evidence="11">Belongs to the class-I aminoacyl-tRNA synthetase family. ValS type 1 subfamily.</text>
</comment>
<dbReference type="Pfam" id="PF10458">
    <property type="entry name" value="Val_tRNA-synt_C"/>
    <property type="match status" value="1"/>
</dbReference>
<dbReference type="RefSeq" id="WP_197735541.1">
    <property type="nucleotide sequence ID" value="NZ_AP019791.1"/>
</dbReference>
<reference evidence="15" key="1">
    <citation type="journal article" date="2019" name="Microbiol. Resour. Announc.">
        <title>Complete Genome Sequence of Rubrobacter xylanophilus Strain AA3-22, Isolated from Arima Onsen in Japan.</title>
        <authorList>
            <person name="Tomariguchi N."/>
            <person name="Miyazaki K."/>
        </authorList>
    </citation>
    <scope>NUCLEOTIDE SEQUENCE [LARGE SCALE GENOMIC DNA]</scope>
    <source>
        <strain evidence="15">AA3-22</strain>
    </source>
</reference>
<dbReference type="PANTHER" id="PTHR11946">
    <property type="entry name" value="VALYL-TRNA SYNTHETASES"/>
    <property type="match status" value="1"/>
</dbReference>
<dbReference type="SUPFAM" id="SSF50677">
    <property type="entry name" value="ValRS/IleRS/LeuRS editing domain"/>
    <property type="match status" value="1"/>
</dbReference>
<dbReference type="EC" id="6.1.1.9" evidence="11"/>
<evidence type="ECO:0000256" key="8">
    <source>
        <dbReference type="ARBA" id="ARBA00023054"/>
    </source>
</evidence>
<dbReference type="Gene3D" id="1.10.287.380">
    <property type="entry name" value="Valyl-tRNA synthetase, C-terminal domain"/>
    <property type="match status" value="1"/>
</dbReference>
<evidence type="ECO:0000256" key="5">
    <source>
        <dbReference type="ARBA" id="ARBA00022741"/>
    </source>
</evidence>
<gene>
    <name evidence="11 15" type="primary">valS</name>
    <name evidence="15" type="ORF">RxyAA322_08470</name>
</gene>
<comment type="catalytic activity">
    <reaction evidence="10 11">
        <text>tRNA(Val) + L-valine + ATP = L-valyl-tRNA(Val) + AMP + diphosphate</text>
        <dbReference type="Rhea" id="RHEA:10704"/>
        <dbReference type="Rhea" id="RHEA-COMP:9672"/>
        <dbReference type="Rhea" id="RHEA-COMP:9708"/>
        <dbReference type="ChEBI" id="CHEBI:30616"/>
        <dbReference type="ChEBI" id="CHEBI:33019"/>
        <dbReference type="ChEBI" id="CHEBI:57762"/>
        <dbReference type="ChEBI" id="CHEBI:78442"/>
        <dbReference type="ChEBI" id="CHEBI:78537"/>
        <dbReference type="ChEBI" id="CHEBI:456215"/>
        <dbReference type="EC" id="6.1.1.9"/>
    </reaction>
</comment>
<keyword evidence="9 11" id="KW-0030">Aminoacyl-tRNA synthetase</keyword>
<dbReference type="PANTHER" id="PTHR11946:SF93">
    <property type="entry name" value="VALINE--TRNA LIGASE, CHLOROPLASTIC_MITOCHONDRIAL 2"/>
    <property type="match status" value="1"/>
</dbReference>
<comment type="subunit">
    <text evidence="2 11">Monomer.</text>
</comment>
<feature type="binding site" evidence="11">
    <location>
        <position position="531"/>
    </location>
    <ligand>
        <name>ATP</name>
        <dbReference type="ChEBI" id="CHEBI:30616"/>
    </ligand>
</feature>
<feature type="short sequence motif" description="'HIGH' region" evidence="11">
    <location>
        <begin position="49"/>
        <end position="59"/>
    </location>
</feature>
<dbReference type="Gene3D" id="3.90.740.10">
    <property type="entry name" value="Valyl/Leucyl/Isoleucyl-tRNA synthetase, editing domain"/>
    <property type="match status" value="1"/>
</dbReference>
<keyword evidence="8 11" id="KW-0175">Coiled coil</keyword>
<dbReference type="Pfam" id="PF08264">
    <property type="entry name" value="Anticodon_1"/>
    <property type="match status" value="1"/>
</dbReference>
<dbReference type="SUPFAM" id="SSF47323">
    <property type="entry name" value="Anticodon-binding domain of a subclass of class I aminoacyl-tRNA synthetases"/>
    <property type="match status" value="1"/>
</dbReference>
<feature type="domain" description="Methionyl/Valyl/Leucyl/Isoleucyl-tRNA synthetase anticodon-binding" evidence="13">
    <location>
        <begin position="605"/>
        <end position="738"/>
    </location>
</feature>
<evidence type="ECO:0000313" key="16">
    <source>
        <dbReference type="Proteomes" id="UP000318065"/>
    </source>
</evidence>
<comment type="subcellular location">
    <subcellularLocation>
        <location evidence="1 11">Cytoplasm</location>
    </subcellularLocation>
</comment>
<dbReference type="InterPro" id="IPR019499">
    <property type="entry name" value="Val-tRNA_synth_tRNA-bd"/>
</dbReference>
<evidence type="ECO:0000256" key="6">
    <source>
        <dbReference type="ARBA" id="ARBA00022840"/>
    </source>
</evidence>
<dbReference type="InterPro" id="IPR002300">
    <property type="entry name" value="aa-tRNA-synth_Ia"/>
</dbReference>
<keyword evidence="6 11" id="KW-0067">ATP-binding</keyword>
<evidence type="ECO:0000256" key="9">
    <source>
        <dbReference type="ARBA" id="ARBA00023146"/>
    </source>
</evidence>
<dbReference type="InterPro" id="IPR033705">
    <property type="entry name" value="Anticodon_Ia_Val"/>
</dbReference>
<dbReference type="FunFam" id="3.40.50.620:FF:000032">
    <property type="entry name" value="Valine--tRNA ligase"/>
    <property type="match status" value="1"/>
</dbReference>
<feature type="domain" description="Aminoacyl-tRNA synthetase class Ia" evidence="12">
    <location>
        <begin position="21"/>
        <end position="439"/>
    </location>
</feature>
<dbReference type="EMBL" id="AP019791">
    <property type="protein sequence ID" value="BBL78993.1"/>
    <property type="molecule type" value="Genomic_DNA"/>
</dbReference>
<dbReference type="SUPFAM" id="SSF46589">
    <property type="entry name" value="tRNA-binding arm"/>
    <property type="match status" value="1"/>
</dbReference>
<organism evidence="15 16">
    <name type="scientific">Rubrobacter xylanophilus</name>
    <dbReference type="NCBI Taxonomy" id="49319"/>
    <lineage>
        <taxon>Bacteria</taxon>
        <taxon>Bacillati</taxon>
        <taxon>Actinomycetota</taxon>
        <taxon>Rubrobacteria</taxon>
        <taxon>Rubrobacterales</taxon>
        <taxon>Rubrobacteraceae</taxon>
        <taxon>Rubrobacter</taxon>
    </lineage>
</organism>
<dbReference type="PROSITE" id="PS00178">
    <property type="entry name" value="AA_TRNA_LIGASE_I"/>
    <property type="match status" value="1"/>
</dbReference>
<dbReference type="PRINTS" id="PR00986">
    <property type="entry name" value="TRNASYNTHVAL"/>
</dbReference>
<dbReference type="Proteomes" id="UP000318065">
    <property type="component" value="Chromosome"/>
</dbReference>
<name>A0A510HK68_9ACTN</name>
<dbReference type="CDD" id="cd07962">
    <property type="entry name" value="Anticodon_Ia_Val"/>
    <property type="match status" value="1"/>
</dbReference>
<evidence type="ECO:0000259" key="13">
    <source>
        <dbReference type="Pfam" id="PF08264"/>
    </source>
</evidence>
<feature type="short sequence motif" description="'KMSKS' region" evidence="11">
    <location>
        <begin position="528"/>
        <end position="532"/>
    </location>
</feature>
<dbReference type="HAMAP" id="MF_02004">
    <property type="entry name" value="Val_tRNA_synth_type1"/>
    <property type="match status" value="1"/>
</dbReference>
<feature type="domain" description="Aminoacyl-tRNA synthetase class Ia" evidence="12">
    <location>
        <begin position="444"/>
        <end position="565"/>
    </location>
</feature>
<evidence type="ECO:0000256" key="10">
    <source>
        <dbReference type="ARBA" id="ARBA00047552"/>
    </source>
</evidence>
<evidence type="ECO:0000256" key="2">
    <source>
        <dbReference type="ARBA" id="ARBA00011245"/>
    </source>
</evidence>
<dbReference type="InterPro" id="IPR009080">
    <property type="entry name" value="tRNAsynth_Ia_anticodon-bd"/>
</dbReference>
<proteinExistence type="inferred from homology"/>
<comment type="domain">
    <text evidence="11">The C-terminal coiled-coil domain is crucial for aminoacylation activity.</text>
</comment>
<keyword evidence="5 11" id="KW-0547">Nucleotide-binding</keyword>
<dbReference type="NCBIfam" id="TIGR00422">
    <property type="entry name" value="valS"/>
    <property type="match status" value="1"/>
</dbReference>
<keyword evidence="7 11" id="KW-0648">Protein biosynthesis</keyword>
<dbReference type="GO" id="GO:0006438">
    <property type="term" value="P:valyl-tRNA aminoacylation"/>
    <property type="evidence" value="ECO:0007669"/>
    <property type="project" value="UniProtKB-UniRule"/>
</dbReference>
<sequence length="853" mass="97875">MARSSSEIPKTYDHRSVEDRWYEEWERSGVFEADPDPEKEPYCIVLPPPNVTGALHMGHALNGAIQDTLVRRARMKGQEALWLPGTDHASIALQNVVERKLMREEGKTRWDLGREAFLERCWEFALDARSTILGQLKRLGASVDWRRLRFTMDERYVDAVLTAFVELYNQGLIYRGNRITNWCPRDRSAISDLEVNYEEVEGKLYGIRYPFADGKGPGPDGKPYVQVFSTRPETMLGDVALVVHPGDGRYAALIGRRVRVPFVEREVGIFADEHVDPEFGTGILKVTPAHDPNDFEIGRRLGLEPVNVMNPDGTINENGGPFQGLSREDARRVVVERLEKEGLLGEVRDYTFRVGHCDRCGTVIEPWLSEQWWVSMRRLAEPAIEALKEEKIKVYPDSWRRETIRWLENIHDWNVSRQLWWGHRIPVWYGPDGEVVASKESPGEGWRQDPDILDTWFSSALWPFATLGWPERTEDLAYFYPTSLLSTAREIMYLWVARMIMMGLRFTGEIPFRKVNVHSIVLAADGTKMSKSKGNVIDPLDLFEEYGTDAVRFGLLYQSSTQDFAYSHERAAMGRSFVTKLWNAMRFVLGYPEPESGEGEMSAADRWILSSFSRLCRDYDAFLEECEFSEAMRRIYDFAWHEFADWYIEISKVAPSGATPRVLREVFLGILRLLHPAMPFATEEMASVLGEKELLARQRFPEYDPSLVDPEAERLLERTKRAVSAVRSFRSETRIDGRLRGRVPEGVEPEVYAALSEVEPADSPGDGARATLTAGGVVVELFLTEEMRRLEVERLRKEISRVEGEVERARRKLANEKFVERAPAEVVEGERGKLETNSRLLETLRRRLSEYLS</sequence>
<evidence type="ECO:0000256" key="1">
    <source>
        <dbReference type="ARBA" id="ARBA00004496"/>
    </source>
</evidence>
<evidence type="ECO:0000259" key="12">
    <source>
        <dbReference type="Pfam" id="PF00133"/>
    </source>
</evidence>
<protein>
    <recommendedName>
        <fullName evidence="11">Valine--tRNA ligase</fullName>
        <ecNumber evidence="11">6.1.1.9</ecNumber>
    </recommendedName>
    <alternativeName>
        <fullName evidence="11">Valyl-tRNA synthetase</fullName>
        <shortName evidence="11">ValRS</shortName>
    </alternativeName>
</protein>
<dbReference type="InterPro" id="IPR014729">
    <property type="entry name" value="Rossmann-like_a/b/a_fold"/>
</dbReference>
<keyword evidence="16" id="KW-1185">Reference proteome</keyword>
<dbReference type="GO" id="GO:0004832">
    <property type="term" value="F:valine-tRNA ligase activity"/>
    <property type="evidence" value="ECO:0007669"/>
    <property type="project" value="UniProtKB-UniRule"/>
</dbReference>
<evidence type="ECO:0000256" key="7">
    <source>
        <dbReference type="ARBA" id="ARBA00022917"/>
    </source>
</evidence>
<comment type="domain">
    <text evidence="11">ValRS has two distinct active sites: one for aminoacylation and one for editing. The misactivated threonine is translocated from the active site to the editing site.</text>
</comment>
<dbReference type="NCBIfam" id="NF004349">
    <property type="entry name" value="PRK05729.1"/>
    <property type="match status" value="1"/>
</dbReference>
<dbReference type="GO" id="GO:0002161">
    <property type="term" value="F:aminoacyl-tRNA deacylase activity"/>
    <property type="evidence" value="ECO:0007669"/>
    <property type="project" value="InterPro"/>
</dbReference>
<comment type="function">
    <text evidence="11">Catalyzes the attachment of valine to tRNA(Val). As ValRS can inadvertently accommodate and process structurally similar amino acids such as threonine, to avoid such errors, it has a 'posttransfer' editing activity that hydrolyzes mischarged Thr-tRNA(Val) in a tRNA-dependent manner.</text>
</comment>
<accession>A0A510HK68</accession>
<keyword evidence="4 11" id="KW-0436">Ligase</keyword>
<evidence type="ECO:0000313" key="15">
    <source>
        <dbReference type="EMBL" id="BBL78993.1"/>
    </source>
</evidence>